<gene>
    <name evidence="2" type="ORF">I79_009856</name>
</gene>
<dbReference type="EMBL" id="JH000364">
    <property type="protein sequence ID" value="EGW11050.1"/>
    <property type="molecule type" value="Genomic_DNA"/>
</dbReference>
<organism evidence="2 3">
    <name type="scientific">Cricetulus griseus</name>
    <name type="common">Chinese hamster</name>
    <name type="synonym">Cricetulus barabensis griseus</name>
    <dbReference type="NCBI Taxonomy" id="10029"/>
    <lineage>
        <taxon>Eukaryota</taxon>
        <taxon>Metazoa</taxon>
        <taxon>Chordata</taxon>
        <taxon>Craniata</taxon>
        <taxon>Vertebrata</taxon>
        <taxon>Euteleostomi</taxon>
        <taxon>Mammalia</taxon>
        <taxon>Eutheria</taxon>
        <taxon>Euarchontoglires</taxon>
        <taxon>Glires</taxon>
        <taxon>Rodentia</taxon>
        <taxon>Myomorpha</taxon>
        <taxon>Muroidea</taxon>
        <taxon>Cricetidae</taxon>
        <taxon>Cricetinae</taxon>
        <taxon>Cricetulus</taxon>
    </lineage>
</organism>
<sequence length="106" mass="11152">MKPSAAALEEPRGSGAFPACHKQLCPEGRRLPSLIGDSLAASSNPQTAFLPATPRPERASERASSLLHFAVRNVTSAPSDTKLTLASHLLNRVTVHVSGPNVSLTE</sequence>
<dbReference type="InParanoid" id="G3HGW4"/>
<feature type="region of interest" description="Disordered" evidence="1">
    <location>
        <begin position="36"/>
        <end position="61"/>
    </location>
</feature>
<proteinExistence type="predicted"/>
<protein>
    <submittedName>
        <fullName evidence="2">Uncharacterized protein</fullName>
    </submittedName>
</protein>
<evidence type="ECO:0000313" key="3">
    <source>
        <dbReference type="Proteomes" id="UP000001075"/>
    </source>
</evidence>
<dbReference type="Proteomes" id="UP000001075">
    <property type="component" value="Unassembled WGS sequence"/>
</dbReference>
<name>G3HGW4_CRIGR</name>
<reference evidence="3" key="1">
    <citation type="journal article" date="2011" name="Nat. Biotechnol.">
        <title>The genomic sequence of the Chinese hamster ovary (CHO)-K1 cell line.</title>
        <authorList>
            <person name="Xu X."/>
            <person name="Nagarajan H."/>
            <person name="Lewis N.E."/>
            <person name="Pan S."/>
            <person name="Cai Z."/>
            <person name="Liu X."/>
            <person name="Chen W."/>
            <person name="Xie M."/>
            <person name="Wang W."/>
            <person name="Hammond S."/>
            <person name="Andersen M.R."/>
            <person name="Neff N."/>
            <person name="Passarelli B."/>
            <person name="Koh W."/>
            <person name="Fan H.C."/>
            <person name="Wang J."/>
            <person name="Gui Y."/>
            <person name="Lee K.H."/>
            <person name="Betenbaugh M.J."/>
            <person name="Quake S.R."/>
            <person name="Famili I."/>
            <person name="Palsson B.O."/>
            <person name="Wang J."/>
        </authorList>
    </citation>
    <scope>NUCLEOTIDE SEQUENCE [LARGE SCALE GENOMIC DNA]</scope>
    <source>
        <strain evidence="3">CHO K1 cell line</strain>
    </source>
</reference>
<dbReference type="AlphaFoldDB" id="G3HGW4"/>
<accession>G3HGW4</accession>
<evidence type="ECO:0000256" key="1">
    <source>
        <dbReference type="SAM" id="MobiDB-lite"/>
    </source>
</evidence>
<evidence type="ECO:0000313" key="2">
    <source>
        <dbReference type="EMBL" id="EGW11050.1"/>
    </source>
</evidence>